<dbReference type="AlphaFoldDB" id="A0A6A6AW39"/>
<name>A0A6A6AW39_9PEZI</name>
<evidence type="ECO:0000313" key="3">
    <source>
        <dbReference type="Proteomes" id="UP000799438"/>
    </source>
</evidence>
<evidence type="ECO:0000256" key="1">
    <source>
        <dbReference type="SAM" id="MobiDB-lite"/>
    </source>
</evidence>
<evidence type="ECO:0000313" key="2">
    <source>
        <dbReference type="EMBL" id="KAF2135468.1"/>
    </source>
</evidence>
<dbReference type="RefSeq" id="XP_033391186.1">
    <property type="nucleotide sequence ID" value="XM_033542734.1"/>
</dbReference>
<sequence>MAAEDAPTPPTTPKKRARKALVKNEKKDANTTANTNGEATTNDNDNENEKGSKASATPISPYHPQEKAYA</sequence>
<feature type="region of interest" description="Disordered" evidence="1">
    <location>
        <begin position="1"/>
        <end position="70"/>
    </location>
</feature>
<reference evidence="2" key="1">
    <citation type="journal article" date="2020" name="Stud. Mycol.">
        <title>101 Dothideomycetes genomes: a test case for predicting lifestyles and emergence of pathogens.</title>
        <authorList>
            <person name="Haridas S."/>
            <person name="Albert R."/>
            <person name="Binder M."/>
            <person name="Bloem J."/>
            <person name="Labutti K."/>
            <person name="Salamov A."/>
            <person name="Andreopoulos B."/>
            <person name="Baker S."/>
            <person name="Barry K."/>
            <person name="Bills G."/>
            <person name="Bluhm B."/>
            <person name="Cannon C."/>
            <person name="Castanera R."/>
            <person name="Culley D."/>
            <person name="Daum C."/>
            <person name="Ezra D."/>
            <person name="Gonzalez J."/>
            <person name="Henrissat B."/>
            <person name="Kuo A."/>
            <person name="Liang C."/>
            <person name="Lipzen A."/>
            <person name="Lutzoni F."/>
            <person name="Magnuson J."/>
            <person name="Mondo S."/>
            <person name="Nolan M."/>
            <person name="Ohm R."/>
            <person name="Pangilinan J."/>
            <person name="Park H.-J."/>
            <person name="Ramirez L."/>
            <person name="Alfaro M."/>
            <person name="Sun H."/>
            <person name="Tritt A."/>
            <person name="Yoshinaga Y."/>
            <person name="Zwiers L.-H."/>
            <person name="Turgeon B."/>
            <person name="Goodwin S."/>
            <person name="Spatafora J."/>
            <person name="Crous P."/>
            <person name="Grigoriev I."/>
        </authorList>
    </citation>
    <scope>NUCLEOTIDE SEQUENCE</scope>
    <source>
        <strain evidence="2">CBS 121167</strain>
    </source>
</reference>
<accession>A0A6A6AW39</accession>
<protein>
    <submittedName>
        <fullName evidence="2">Uncharacterized protein</fullName>
    </submittedName>
</protein>
<organism evidence="2 3">
    <name type="scientific">Aplosporella prunicola CBS 121167</name>
    <dbReference type="NCBI Taxonomy" id="1176127"/>
    <lineage>
        <taxon>Eukaryota</taxon>
        <taxon>Fungi</taxon>
        <taxon>Dikarya</taxon>
        <taxon>Ascomycota</taxon>
        <taxon>Pezizomycotina</taxon>
        <taxon>Dothideomycetes</taxon>
        <taxon>Dothideomycetes incertae sedis</taxon>
        <taxon>Botryosphaeriales</taxon>
        <taxon>Aplosporellaceae</taxon>
        <taxon>Aplosporella</taxon>
    </lineage>
</organism>
<keyword evidence="3" id="KW-1185">Reference proteome</keyword>
<dbReference type="GeneID" id="54300231"/>
<feature type="compositionally biased region" description="Low complexity" evidence="1">
    <location>
        <begin position="30"/>
        <end position="43"/>
    </location>
</feature>
<gene>
    <name evidence="2" type="ORF">K452DRAFT_303516</name>
</gene>
<dbReference type="Proteomes" id="UP000799438">
    <property type="component" value="Unassembled WGS sequence"/>
</dbReference>
<dbReference type="EMBL" id="ML995580">
    <property type="protein sequence ID" value="KAF2135468.1"/>
    <property type="molecule type" value="Genomic_DNA"/>
</dbReference>
<proteinExistence type="predicted"/>